<reference evidence="1 2" key="1">
    <citation type="journal article" date="2016" name="Nat. Commun.">
        <title>Thousands of microbial genomes shed light on interconnected biogeochemical processes in an aquifer system.</title>
        <authorList>
            <person name="Anantharaman K."/>
            <person name="Brown C.T."/>
            <person name="Hug L.A."/>
            <person name="Sharon I."/>
            <person name="Castelle C.J."/>
            <person name="Probst A.J."/>
            <person name="Thomas B.C."/>
            <person name="Singh A."/>
            <person name="Wilkins M.J."/>
            <person name="Karaoz U."/>
            <person name="Brodie E.L."/>
            <person name="Williams K.H."/>
            <person name="Hubbard S.S."/>
            <person name="Banfield J.F."/>
        </authorList>
    </citation>
    <scope>NUCLEOTIDE SEQUENCE [LARGE SCALE GENOMIC DNA]</scope>
</reference>
<comment type="caution">
    <text evidence="1">The sequence shown here is derived from an EMBL/GenBank/DDBJ whole genome shotgun (WGS) entry which is preliminary data.</text>
</comment>
<proteinExistence type="predicted"/>
<organism evidence="1 2">
    <name type="scientific">Candidatus Taylorbacteria bacterium RIFCSPLOWO2_02_FULL_46_40</name>
    <dbReference type="NCBI Taxonomy" id="1802329"/>
    <lineage>
        <taxon>Bacteria</taxon>
        <taxon>Candidatus Tayloriibacteriota</taxon>
    </lineage>
</organism>
<evidence type="ECO:0000313" key="2">
    <source>
        <dbReference type="Proteomes" id="UP000176429"/>
    </source>
</evidence>
<protein>
    <submittedName>
        <fullName evidence="1">Uncharacterized protein</fullName>
    </submittedName>
</protein>
<dbReference type="AlphaFoldDB" id="A0A1G2NYK7"/>
<name>A0A1G2NYK7_9BACT</name>
<accession>A0A1G2NYK7</accession>
<evidence type="ECO:0000313" key="1">
    <source>
        <dbReference type="EMBL" id="OHA41148.1"/>
    </source>
</evidence>
<sequence>MKTIGFLASLIFATIAGGQDLEYWLVQGYINNDTFRDVSTFGIWPTWQTQTESATVRTNAGLKTVDIQYFHKELWDPGPNSILTVGEGYVYSEPTMFWLTNLYSVDIFGTLTPPPGKDVLGNTNAMDPNDFRMYYAIGNKIVNGGRSKQTYEFNFTVEARNKDDTHAISIVLGFNAEGGGDMVYKKYKLGPEESKRISPTLKEVQKSADDAGTGAENDKIFVLVYVGQGEP</sequence>
<gene>
    <name evidence="1" type="ORF">A3H68_02895</name>
</gene>
<dbReference type="EMBL" id="MHSH01000038">
    <property type="protein sequence ID" value="OHA41148.1"/>
    <property type="molecule type" value="Genomic_DNA"/>
</dbReference>
<dbReference type="Proteomes" id="UP000176429">
    <property type="component" value="Unassembled WGS sequence"/>
</dbReference>